<sequence>MLKMSRVSGTDAHSPQQHGNATVDELTIDFQRACSVVDTEGVPGFDQLGEPADSSPSDRDESSGNESSVCVVPPGSPNFSAEDLDAILDPPEYVDWLSGVGVTSDQAEPRVSSPELSGDVPRDSGLPEVSVVEDSPTGTGTTSEPWSSGMDTGTLANTASRDCAPQSMMQYVGCSLQARPRRAGRRAQRSNPMRWNPPPMLGVYLLEQQQHHDTQLRRVCRRLRCLEERLNEVAGSNEGYSRQEPPPTGPIHKTSRPSRRRSPSRGARSASRHRSVSFPPLPRSEASTVPTTTSPVSWKSQPHTSDPQTAALKATIAAQQLQIQELSRQLQAALARLSSPAPSPSPCPATAPAQTPPQLAPAEEPMNTAPSAASSRASSPTRHPPHKRRSPSSDDVAPERDIVRKTTSFLEAFEQRVMARFVRLEERIASVDNRVATIESHLTALDTRVAVLEARQSATEATLAHLSLPTPLPPAPTPTPSGVMAIRMNQAGVQSRAVVPTDIDRAEEARISSTVLDTLNGGNLG</sequence>
<protein>
    <submittedName>
        <fullName evidence="1">Uncharacterized protein</fullName>
    </submittedName>
</protein>
<reference evidence="1" key="1">
    <citation type="submission" date="2020-05" db="EMBL/GenBank/DDBJ databases">
        <title>Large-scale comparative analyses of tick genomes elucidate their genetic diversity and vector capacities.</title>
        <authorList>
            <person name="Jia N."/>
            <person name="Wang J."/>
            <person name="Shi W."/>
            <person name="Du L."/>
            <person name="Sun Y."/>
            <person name="Zhan W."/>
            <person name="Jiang J."/>
            <person name="Wang Q."/>
            <person name="Zhang B."/>
            <person name="Ji P."/>
            <person name="Sakyi L.B."/>
            <person name="Cui X."/>
            <person name="Yuan T."/>
            <person name="Jiang B."/>
            <person name="Yang W."/>
            <person name="Lam T.T.-Y."/>
            <person name="Chang Q."/>
            <person name="Ding S."/>
            <person name="Wang X."/>
            <person name="Zhu J."/>
            <person name="Ruan X."/>
            <person name="Zhao L."/>
            <person name="Wei J."/>
            <person name="Que T."/>
            <person name="Du C."/>
            <person name="Cheng J."/>
            <person name="Dai P."/>
            <person name="Han X."/>
            <person name="Huang E."/>
            <person name="Gao Y."/>
            <person name="Liu J."/>
            <person name="Shao H."/>
            <person name="Ye R."/>
            <person name="Li L."/>
            <person name="Wei W."/>
            <person name="Wang X."/>
            <person name="Wang C."/>
            <person name="Yang T."/>
            <person name="Huo Q."/>
            <person name="Li W."/>
            <person name="Guo W."/>
            <person name="Chen H."/>
            <person name="Zhou L."/>
            <person name="Ni X."/>
            <person name="Tian J."/>
            <person name="Zhou Y."/>
            <person name="Sheng Y."/>
            <person name="Liu T."/>
            <person name="Pan Y."/>
            <person name="Xia L."/>
            <person name="Li J."/>
            <person name="Zhao F."/>
            <person name="Cao W."/>
        </authorList>
    </citation>
    <scope>NUCLEOTIDE SEQUENCE</scope>
    <source>
        <strain evidence="1">Dsil-2018</strain>
    </source>
</reference>
<comment type="caution">
    <text evidence="1">The sequence shown here is derived from an EMBL/GenBank/DDBJ whole genome shotgun (WGS) entry which is preliminary data.</text>
</comment>
<dbReference type="EMBL" id="CM023477">
    <property type="protein sequence ID" value="KAH7937784.1"/>
    <property type="molecule type" value="Genomic_DNA"/>
</dbReference>
<evidence type="ECO:0000313" key="2">
    <source>
        <dbReference type="Proteomes" id="UP000821865"/>
    </source>
</evidence>
<organism evidence="1 2">
    <name type="scientific">Dermacentor silvarum</name>
    <name type="common">Tick</name>
    <dbReference type="NCBI Taxonomy" id="543639"/>
    <lineage>
        <taxon>Eukaryota</taxon>
        <taxon>Metazoa</taxon>
        <taxon>Ecdysozoa</taxon>
        <taxon>Arthropoda</taxon>
        <taxon>Chelicerata</taxon>
        <taxon>Arachnida</taxon>
        <taxon>Acari</taxon>
        <taxon>Parasitiformes</taxon>
        <taxon>Ixodida</taxon>
        <taxon>Ixodoidea</taxon>
        <taxon>Ixodidae</taxon>
        <taxon>Rhipicephalinae</taxon>
        <taxon>Dermacentor</taxon>
    </lineage>
</organism>
<keyword evidence="2" id="KW-1185">Reference proteome</keyword>
<dbReference type="Proteomes" id="UP000821865">
    <property type="component" value="Chromosome 8"/>
</dbReference>
<accession>A0ACB8CA94</accession>
<evidence type="ECO:0000313" key="1">
    <source>
        <dbReference type="EMBL" id="KAH7937784.1"/>
    </source>
</evidence>
<proteinExistence type="predicted"/>
<gene>
    <name evidence="1" type="ORF">HPB49_016088</name>
</gene>
<name>A0ACB8CA94_DERSI</name>